<comment type="similarity">
    <text evidence="2">Belongs to the TPP enzyme family.</text>
</comment>
<dbReference type="CDD" id="cd07035">
    <property type="entry name" value="TPP_PYR_POX_like"/>
    <property type="match status" value="1"/>
</dbReference>
<dbReference type="GO" id="GO:0050660">
    <property type="term" value="F:flavin adenine dinucleotide binding"/>
    <property type="evidence" value="ECO:0007669"/>
    <property type="project" value="TreeGrafter"/>
</dbReference>
<dbReference type="PANTHER" id="PTHR18968:SF164">
    <property type="entry name" value="PYRUVATE DECARBOXYLASE"/>
    <property type="match status" value="1"/>
</dbReference>
<dbReference type="InterPro" id="IPR029035">
    <property type="entry name" value="DHS-like_NAD/FAD-binding_dom"/>
</dbReference>
<dbReference type="OrthoDB" id="2867507at2759"/>
<dbReference type="GO" id="GO:0009099">
    <property type="term" value="P:L-valine biosynthetic process"/>
    <property type="evidence" value="ECO:0007669"/>
    <property type="project" value="TreeGrafter"/>
</dbReference>
<dbReference type="InterPro" id="IPR012001">
    <property type="entry name" value="Thiamin_PyroP_enz_TPP-bd_dom"/>
</dbReference>
<dbReference type="Pfam" id="PF02776">
    <property type="entry name" value="TPP_enzyme_N"/>
    <property type="match status" value="1"/>
</dbReference>
<dbReference type="GO" id="GO:0030976">
    <property type="term" value="F:thiamine pyrophosphate binding"/>
    <property type="evidence" value="ECO:0007669"/>
    <property type="project" value="InterPro"/>
</dbReference>
<dbReference type="GO" id="GO:0005948">
    <property type="term" value="C:acetolactate synthase complex"/>
    <property type="evidence" value="ECO:0007669"/>
    <property type="project" value="TreeGrafter"/>
</dbReference>
<gene>
    <name evidence="7" type="ORF">SERLADRAFT_449793</name>
</gene>
<reference evidence="7" key="1">
    <citation type="submission" date="2011-04" db="EMBL/GenBank/DDBJ databases">
        <title>Evolution of plant cell wall degrading machinery underlies the functional diversity of forest fungi.</title>
        <authorList>
            <consortium name="US DOE Joint Genome Institute (JGI-PGF)"/>
            <person name="Eastwood D.C."/>
            <person name="Floudas D."/>
            <person name="Binder M."/>
            <person name="Majcherczyk A."/>
            <person name="Schneider P."/>
            <person name="Aerts A."/>
            <person name="Asiegbu F.O."/>
            <person name="Baker S.E."/>
            <person name="Barry K."/>
            <person name="Bendiksby M."/>
            <person name="Blumentritt M."/>
            <person name="Coutinho P.M."/>
            <person name="Cullen D."/>
            <person name="Cullen D."/>
            <person name="Gathman A."/>
            <person name="Goodell B."/>
            <person name="Henrissat B."/>
            <person name="Ihrmark K."/>
            <person name="Kauserud H."/>
            <person name="Kohler A."/>
            <person name="LaButti K."/>
            <person name="Lapidus A."/>
            <person name="Lavin J.L."/>
            <person name="Lee Y.-H."/>
            <person name="Lindquist E."/>
            <person name="Lilly W."/>
            <person name="Lucas S."/>
            <person name="Morin E."/>
            <person name="Murat C."/>
            <person name="Oguiza J.A."/>
            <person name="Park J."/>
            <person name="Pisabarro A.G."/>
            <person name="Riley R."/>
            <person name="Rosling A."/>
            <person name="Salamov A."/>
            <person name="Schmidt O."/>
            <person name="Schmutz J."/>
            <person name="Skrede I."/>
            <person name="Stenlid J."/>
            <person name="Wiebenga A."/>
            <person name="Xie X."/>
            <person name="Kues U."/>
            <person name="Hibbett D.S."/>
            <person name="Hoffmeister D."/>
            <person name="Hogberg N."/>
            <person name="Martin F."/>
            <person name="Grigoriev I.V."/>
            <person name="Watkinson S.C."/>
        </authorList>
    </citation>
    <scope>NUCLEOTIDE SEQUENCE</scope>
    <source>
        <strain evidence="7">S7.9</strain>
    </source>
</reference>
<evidence type="ECO:0000313" key="7">
    <source>
        <dbReference type="EMBL" id="EGO23390.1"/>
    </source>
</evidence>
<dbReference type="EMBL" id="GL945435">
    <property type="protein sequence ID" value="EGO23390.1"/>
    <property type="molecule type" value="Genomic_DNA"/>
</dbReference>
<evidence type="ECO:0000259" key="5">
    <source>
        <dbReference type="Pfam" id="PF02775"/>
    </source>
</evidence>
<dbReference type="GO" id="GO:0005739">
    <property type="term" value="C:mitochondrion"/>
    <property type="evidence" value="ECO:0007669"/>
    <property type="project" value="UniProtKB-SubCell"/>
</dbReference>
<dbReference type="Gene3D" id="3.40.50.970">
    <property type="match status" value="2"/>
</dbReference>
<dbReference type="KEGG" id="sla:SERLADRAFT_449793"/>
<proteinExistence type="inferred from homology"/>
<sequence length="628" mass="67272">MYTTSSLFLNTLAQVGITHAFVNWGSDHPALLEDLERQRVEKGETEPKIVTCPNEMVALSAAQGYTQVTGKPAAVIVHVDVGTQALAGAVHNVNRGRAPVLIYAGSSPFSAEGELKGSRNEWIHWMQDVHDQPAILRQYMRYTAQINSPANLPHLVRRALQIATSDPKGPVYLWGRREVMEQEIDEGLLKVPAPMLKWPSVEPCALSHSAAAIIAAALRQAVNPLLITSHAGRNTNVFTSLSALCSLIGMPVFVPCPAVLNTPFSYALYVGVGHLAPGTQTTLLKDADVILVLDVELPWIPMNKDSNGDHERPKEDARVFVIDGGDPLKENIGMYHVDAEMVCRADAEVALGQIVEAIQHSDSTEGVIIAESAIVQARTREMEKMHSEWVAKLDKAESFPTSLTSSIPAYTVPQVISALRRAVISGTPSGGAHTLMLNESISNYPLVWSHMRPEVLGGMIGSGGSSLGWALGASVGAFLGGKVAEKGPGKQGYELVASIVGDGTFLFGVPASAFWMARKYQTPFLTVILNNGGWKSPKLSMLGVYPSGHGSKVLGQQLTVGFGPDMPDYAQIAVAASGGWAWGRKVDASTISEGKNPKDALEEVIAEAVRVVVQEGRCAVIDCVLESI</sequence>
<dbReference type="NCBIfam" id="NF006203">
    <property type="entry name" value="PRK08327.1"/>
    <property type="match status" value="1"/>
</dbReference>
<comment type="subcellular location">
    <subcellularLocation>
        <location evidence="1">Mitochondrion</location>
    </subcellularLocation>
</comment>
<protein>
    <submittedName>
        <fullName evidence="7">Uncharacterized protein</fullName>
    </submittedName>
</protein>
<dbReference type="GeneID" id="18816580"/>
<dbReference type="SUPFAM" id="SSF52518">
    <property type="entry name" value="Thiamin diphosphate-binding fold (THDP-binding)"/>
    <property type="match status" value="2"/>
</dbReference>
<dbReference type="GO" id="GO:0003984">
    <property type="term" value="F:acetolactate synthase activity"/>
    <property type="evidence" value="ECO:0007669"/>
    <property type="project" value="TreeGrafter"/>
</dbReference>
<dbReference type="RefSeq" id="XP_007319152.1">
    <property type="nucleotide sequence ID" value="XM_007319090.1"/>
</dbReference>
<dbReference type="SUPFAM" id="SSF52467">
    <property type="entry name" value="DHS-like NAD/FAD-binding domain"/>
    <property type="match status" value="1"/>
</dbReference>
<dbReference type="PANTHER" id="PTHR18968">
    <property type="entry name" value="THIAMINE PYROPHOSPHATE ENZYMES"/>
    <property type="match status" value="1"/>
</dbReference>
<evidence type="ECO:0000256" key="2">
    <source>
        <dbReference type="ARBA" id="ARBA00007812"/>
    </source>
</evidence>
<dbReference type="Gene3D" id="3.40.50.1220">
    <property type="entry name" value="TPP-binding domain"/>
    <property type="match status" value="1"/>
</dbReference>
<evidence type="ECO:0000259" key="6">
    <source>
        <dbReference type="Pfam" id="PF02776"/>
    </source>
</evidence>
<dbReference type="GO" id="GO:0009097">
    <property type="term" value="P:isoleucine biosynthetic process"/>
    <property type="evidence" value="ECO:0007669"/>
    <property type="project" value="TreeGrafter"/>
</dbReference>
<dbReference type="AlphaFoldDB" id="F8NZQ9"/>
<keyword evidence="4" id="KW-0496">Mitochondrion</keyword>
<dbReference type="InterPro" id="IPR045229">
    <property type="entry name" value="TPP_enz"/>
</dbReference>
<name>F8NZQ9_SERL9</name>
<dbReference type="InterPro" id="IPR029061">
    <property type="entry name" value="THDP-binding"/>
</dbReference>
<dbReference type="Pfam" id="PF02775">
    <property type="entry name" value="TPP_enzyme_C"/>
    <property type="match status" value="1"/>
</dbReference>
<evidence type="ECO:0000256" key="4">
    <source>
        <dbReference type="ARBA" id="ARBA00023128"/>
    </source>
</evidence>
<keyword evidence="3" id="KW-0786">Thiamine pyrophosphate</keyword>
<accession>F8NZQ9</accession>
<feature type="domain" description="Thiamine pyrophosphate enzyme TPP-binding" evidence="5">
    <location>
        <begin position="459"/>
        <end position="622"/>
    </location>
</feature>
<evidence type="ECO:0000256" key="3">
    <source>
        <dbReference type="ARBA" id="ARBA00023052"/>
    </source>
</evidence>
<feature type="domain" description="Thiamine pyrophosphate enzyme N-terminal TPP-binding" evidence="6">
    <location>
        <begin position="3"/>
        <end position="133"/>
    </location>
</feature>
<evidence type="ECO:0000256" key="1">
    <source>
        <dbReference type="ARBA" id="ARBA00004173"/>
    </source>
</evidence>
<dbReference type="Proteomes" id="UP000008064">
    <property type="component" value="Unassembled WGS sequence"/>
</dbReference>
<organism>
    <name type="scientific">Serpula lacrymans var. lacrymans (strain S7.9)</name>
    <name type="common">Dry rot fungus</name>
    <dbReference type="NCBI Taxonomy" id="578457"/>
    <lineage>
        <taxon>Eukaryota</taxon>
        <taxon>Fungi</taxon>
        <taxon>Dikarya</taxon>
        <taxon>Basidiomycota</taxon>
        <taxon>Agaricomycotina</taxon>
        <taxon>Agaricomycetes</taxon>
        <taxon>Agaricomycetidae</taxon>
        <taxon>Boletales</taxon>
        <taxon>Coniophorineae</taxon>
        <taxon>Serpulaceae</taxon>
        <taxon>Serpula</taxon>
    </lineage>
</organism>
<dbReference type="InterPro" id="IPR011766">
    <property type="entry name" value="TPP_enzyme_TPP-bd"/>
</dbReference>
<dbReference type="HOGENOM" id="CLU_013748_4_0_1"/>